<keyword evidence="5" id="KW-1185">Reference proteome</keyword>
<dbReference type="AlphaFoldDB" id="A0A5J5KW06"/>
<evidence type="ECO:0000256" key="2">
    <source>
        <dbReference type="SAM" id="SignalP"/>
    </source>
</evidence>
<dbReference type="EMBL" id="SZWF01000013">
    <property type="protein sequence ID" value="KAA9393917.1"/>
    <property type="molecule type" value="Genomic_DNA"/>
</dbReference>
<feature type="compositionally biased region" description="Low complexity" evidence="1">
    <location>
        <begin position="37"/>
        <end position="95"/>
    </location>
</feature>
<evidence type="ECO:0000259" key="3">
    <source>
        <dbReference type="Pfam" id="PF03413"/>
    </source>
</evidence>
<dbReference type="RefSeq" id="WP_158034097.1">
    <property type="nucleotide sequence ID" value="NZ_ML708619.1"/>
</dbReference>
<dbReference type="Gene3D" id="3.10.450.40">
    <property type="match status" value="2"/>
</dbReference>
<dbReference type="Pfam" id="PF03413">
    <property type="entry name" value="PepSY"/>
    <property type="match status" value="1"/>
</dbReference>
<dbReference type="OrthoDB" id="4964923at2"/>
<feature type="domain" description="PepSY" evidence="3">
    <location>
        <begin position="173"/>
        <end position="230"/>
    </location>
</feature>
<organism evidence="4 5">
    <name type="scientific">Kocuria coralli</name>
    <dbReference type="NCBI Taxonomy" id="1461025"/>
    <lineage>
        <taxon>Bacteria</taxon>
        <taxon>Bacillati</taxon>
        <taxon>Actinomycetota</taxon>
        <taxon>Actinomycetes</taxon>
        <taxon>Micrococcales</taxon>
        <taxon>Micrococcaceae</taxon>
        <taxon>Kocuria</taxon>
    </lineage>
</organism>
<feature type="chain" id="PRO_5039135539" description="PepSY domain-containing protein" evidence="2">
    <location>
        <begin position="21"/>
        <end position="232"/>
    </location>
</feature>
<protein>
    <recommendedName>
        <fullName evidence="3">PepSY domain-containing protein</fullName>
    </recommendedName>
</protein>
<evidence type="ECO:0000313" key="4">
    <source>
        <dbReference type="EMBL" id="KAA9393917.1"/>
    </source>
</evidence>
<accession>A0A5J5KW06</accession>
<dbReference type="InterPro" id="IPR025711">
    <property type="entry name" value="PepSY"/>
</dbReference>
<feature type="region of interest" description="Disordered" evidence="1">
    <location>
        <begin position="23"/>
        <end position="96"/>
    </location>
</feature>
<evidence type="ECO:0000313" key="5">
    <source>
        <dbReference type="Proteomes" id="UP000325957"/>
    </source>
</evidence>
<proteinExistence type="predicted"/>
<reference evidence="4 5" key="1">
    <citation type="submission" date="2019-05" db="EMBL/GenBank/DDBJ databases">
        <title>Kocuria coralli sp. nov., a novel actinobacterium isolated from coral reef seawater.</title>
        <authorList>
            <person name="Li J."/>
        </authorList>
    </citation>
    <scope>NUCLEOTIDE SEQUENCE [LARGE SCALE GENOMIC DNA]</scope>
    <source>
        <strain evidence="4 5">SCSIO 13007</strain>
    </source>
</reference>
<gene>
    <name evidence="4" type="ORF">FCK90_09640</name>
</gene>
<keyword evidence="2" id="KW-0732">Signal</keyword>
<dbReference type="Proteomes" id="UP000325957">
    <property type="component" value="Unassembled WGS sequence"/>
</dbReference>
<comment type="caution">
    <text evidence="4">The sequence shown here is derived from an EMBL/GenBank/DDBJ whole genome shotgun (WGS) entry which is preliminary data.</text>
</comment>
<sequence>MRLKRAAFSSALASAALALALTGCGSQPGADDDAEGADTATPAPTVTVTEEASPTATGATGSATSTASESPTSTTSASPTDSSTSGSATSPAGEATQGGALDAALNAIDTAEGEVGGQAVSIDFDDGGWDVTVVQDGQETEVKLGADGGTVREQDNSESVDSDDQQELDAAEITLGDALTRATDAHPGNIDDAELNTDRGTVVYDVELYVGTDNSGFTVYVDAANGEIVRTS</sequence>
<name>A0A5J5KW06_9MICC</name>
<feature type="signal peptide" evidence="2">
    <location>
        <begin position="1"/>
        <end position="20"/>
    </location>
</feature>
<dbReference type="PROSITE" id="PS51257">
    <property type="entry name" value="PROKAR_LIPOPROTEIN"/>
    <property type="match status" value="1"/>
</dbReference>
<evidence type="ECO:0000256" key="1">
    <source>
        <dbReference type="SAM" id="MobiDB-lite"/>
    </source>
</evidence>